<accession>A0A645B3D8</accession>
<sequence>MVNEVADNRLNAAHRDGEAEAFGIRAAGFGVDDADQRTAGVKEPAAGVARADGRVGLDEGHRRVFNGDFAAQRAYDAAGSGAAQFAERVADCNDVLADGEHIGIAQGCGGQTGCVNFEHGEVAARVGADQGRFILRVVVEDDLYGVHAVHNVLAGYDVAVAREDDAAAAAVLHLSVGIGRAAVEEVAVAAGGIVGVNADDGGRAELNNLSL</sequence>
<comment type="caution">
    <text evidence="1">The sequence shown here is derived from an EMBL/GenBank/DDBJ whole genome shotgun (WGS) entry which is preliminary data.</text>
</comment>
<dbReference type="AlphaFoldDB" id="A0A645B3D8"/>
<protein>
    <submittedName>
        <fullName evidence="1">Uncharacterized protein</fullName>
    </submittedName>
</protein>
<gene>
    <name evidence="1" type="ORF">SDC9_103026</name>
</gene>
<evidence type="ECO:0000313" key="1">
    <source>
        <dbReference type="EMBL" id="MPM56224.1"/>
    </source>
</evidence>
<dbReference type="EMBL" id="VSSQ01015649">
    <property type="protein sequence ID" value="MPM56224.1"/>
    <property type="molecule type" value="Genomic_DNA"/>
</dbReference>
<organism evidence="1">
    <name type="scientific">bioreactor metagenome</name>
    <dbReference type="NCBI Taxonomy" id="1076179"/>
    <lineage>
        <taxon>unclassified sequences</taxon>
        <taxon>metagenomes</taxon>
        <taxon>ecological metagenomes</taxon>
    </lineage>
</organism>
<reference evidence="1" key="1">
    <citation type="submission" date="2019-08" db="EMBL/GenBank/DDBJ databases">
        <authorList>
            <person name="Kucharzyk K."/>
            <person name="Murdoch R.W."/>
            <person name="Higgins S."/>
            <person name="Loffler F."/>
        </authorList>
    </citation>
    <scope>NUCLEOTIDE SEQUENCE</scope>
</reference>
<name>A0A645B3D8_9ZZZZ</name>
<proteinExistence type="predicted"/>